<organism evidence="1 2">
    <name type="scientific">Aquibaculum arenosum</name>
    <dbReference type="NCBI Taxonomy" id="3032591"/>
    <lineage>
        <taxon>Bacteria</taxon>
        <taxon>Pseudomonadati</taxon>
        <taxon>Pseudomonadota</taxon>
        <taxon>Alphaproteobacteria</taxon>
        <taxon>Rhodospirillales</taxon>
        <taxon>Rhodovibrionaceae</taxon>
        <taxon>Aquibaculum</taxon>
    </lineage>
</organism>
<name>A0ABT5YPG8_9PROT</name>
<dbReference type="Proteomes" id="UP001215503">
    <property type="component" value="Unassembled WGS sequence"/>
</dbReference>
<dbReference type="RefSeq" id="WP_275823613.1">
    <property type="nucleotide sequence ID" value="NZ_JARHUD010000007.1"/>
</dbReference>
<protein>
    <submittedName>
        <fullName evidence="1">Uncharacterized protein</fullName>
    </submittedName>
</protein>
<dbReference type="EMBL" id="JARHUD010000007">
    <property type="protein sequence ID" value="MDF2096856.1"/>
    <property type="molecule type" value="Genomic_DNA"/>
</dbReference>
<sequence length="396" mass="42610">DNTEGSLQAPAQPGLYEVRYILNEGRKTLASAAIEIVEAEASVSAPEQATVGAAFQVSWSNSIHPQDYVTIVPMGAEEGESGAYIRTRDNTEGSLQAPAQPGLYEVRYILNEGRKTLASAAIEIVEAEVTVSAPAQVVTGASFQVSWTNPIHPQDYVTIVPMGTGEGEYGNYTRTRDNTQGSVTAPATPGLYEVRYILNEGGKTLASAEVEVVEAGMELSGPDTVRAGDQFRVAWTGSAPSPRDYVSIAPLGSDDGDYETYVRVRDAQEADLTAPETMGFYQLRYVLDEGRRVLARHDLEVVSATAALDDGGSLSVPETGTPGESIAVTWQAEDNGNDRRIALAQADQADFTWIEMQSASGEELTFTLPDASGTYEFRLLDISERKVLSRAIIQVQ</sequence>
<gene>
    <name evidence="1" type="ORF">P2G67_12815</name>
</gene>
<feature type="non-terminal residue" evidence="1">
    <location>
        <position position="1"/>
    </location>
</feature>
<evidence type="ECO:0000313" key="1">
    <source>
        <dbReference type="EMBL" id="MDF2096856.1"/>
    </source>
</evidence>
<accession>A0ABT5YPG8</accession>
<proteinExistence type="predicted"/>
<reference evidence="1 2" key="1">
    <citation type="submission" date="2023-03" db="EMBL/GenBank/DDBJ databases">
        <title>Fodinicurvata sp. CAU 1616 isolated from sea sendiment.</title>
        <authorList>
            <person name="Kim W."/>
        </authorList>
    </citation>
    <scope>NUCLEOTIDE SEQUENCE [LARGE SCALE GENOMIC DNA]</scope>
    <source>
        <strain evidence="1 2">CAU 1616</strain>
    </source>
</reference>
<keyword evidence="2" id="KW-1185">Reference proteome</keyword>
<comment type="caution">
    <text evidence="1">The sequence shown here is derived from an EMBL/GenBank/DDBJ whole genome shotgun (WGS) entry which is preliminary data.</text>
</comment>
<evidence type="ECO:0000313" key="2">
    <source>
        <dbReference type="Proteomes" id="UP001215503"/>
    </source>
</evidence>